<dbReference type="Proteomes" id="UP000011744">
    <property type="component" value="Unassembled WGS sequence"/>
</dbReference>
<evidence type="ECO:0000313" key="2">
    <source>
        <dbReference type="EMBL" id="EME68248.1"/>
    </source>
</evidence>
<dbReference type="AlphaFoldDB" id="M3A624"/>
<organism evidence="2 3">
    <name type="scientific">Paramagnetospirillum caucaseum</name>
    <dbReference type="NCBI Taxonomy" id="1244869"/>
    <lineage>
        <taxon>Bacteria</taxon>
        <taxon>Pseudomonadati</taxon>
        <taxon>Pseudomonadota</taxon>
        <taxon>Alphaproteobacteria</taxon>
        <taxon>Rhodospirillales</taxon>
        <taxon>Magnetospirillaceae</taxon>
        <taxon>Paramagnetospirillum</taxon>
    </lineage>
</organism>
<name>M3A624_9PROT</name>
<dbReference type="PATRIC" id="fig|1244869.3.peg.3879"/>
<dbReference type="OrthoDB" id="7360832at2"/>
<evidence type="ECO:0000313" key="3">
    <source>
        <dbReference type="Proteomes" id="UP000011744"/>
    </source>
</evidence>
<proteinExistence type="predicted"/>
<reference evidence="2 3" key="1">
    <citation type="journal article" date="2014" name="Genome Announc.">
        <title>Draft Genome Sequence of Magnetospirillum sp. Strain SO-1, a Freshwater Magnetotactic Bacterium Isolated from the Ol'khovka River, Russia.</title>
        <authorList>
            <person name="Grouzdev D.S."/>
            <person name="Dziuba M.V."/>
            <person name="Sukhacheva M.S."/>
            <person name="Mardanov A.V."/>
            <person name="Beletskiy A.V."/>
            <person name="Kuznetsov B.B."/>
            <person name="Skryabin K.G."/>
        </authorList>
    </citation>
    <scope>NUCLEOTIDE SEQUENCE [LARGE SCALE GENOMIC DNA]</scope>
    <source>
        <strain evidence="2 3">SO-1</strain>
    </source>
</reference>
<dbReference type="eggNOG" id="ENOG5033GSR">
    <property type="taxonomic scope" value="Bacteria"/>
</dbReference>
<feature type="compositionally biased region" description="Basic and acidic residues" evidence="1">
    <location>
        <begin position="236"/>
        <end position="253"/>
    </location>
</feature>
<comment type="caution">
    <text evidence="2">The sequence shown here is derived from an EMBL/GenBank/DDBJ whole genome shotgun (WGS) entry which is preliminary data.</text>
</comment>
<protein>
    <submittedName>
        <fullName evidence="2">Uncharacterized protein</fullName>
    </submittedName>
</protein>
<gene>
    <name evidence="2" type="ORF">H261_19459</name>
</gene>
<feature type="region of interest" description="Disordered" evidence="1">
    <location>
        <begin position="236"/>
        <end position="264"/>
    </location>
</feature>
<evidence type="ECO:0000256" key="1">
    <source>
        <dbReference type="SAM" id="MobiDB-lite"/>
    </source>
</evidence>
<sequence length="313" mass="34580">MTTNKNTITAACKKLITAREHWEANELAASNRKLYSILSRCFDVYKQLAANVFLVDAVNDLLAAKDIKVISTLHPANKLMKLIFGDNDRRRVSAYATVMKAALEDEKDATADFAAWVNKKGGIEAIRTGGTTENSTTAETKSADAFSKAAAQLSKEHAIATINPSSKFPDKTGYVLVLAHIAPDRSLSVVKFVGDVDDDRTKALVVKVVADEEKNFKSVVGKAIKNREKLIKQQEKEAKASNKAREKKQKEEAALTEAATDDEEIDKMLEEIQARRAAKQAQTDAYDEQLDEIKQWDVVYTADEENDEINVAA</sequence>
<accession>M3A624</accession>
<dbReference type="EMBL" id="AONQ01000074">
    <property type="protein sequence ID" value="EME68248.1"/>
    <property type="molecule type" value="Genomic_DNA"/>
</dbReference>
<keyword evidence="3" id="KW-1185">Reference proteome</keyword>
<dbReference type="STRING" id="1244869.H261_19459"/>
<dbReference type="RefSeq" id="WP_008620880.1">
    <property type="nucleotide sequence ID" value="NZ_AONQ01000074.1"/>
</dbReference>